<evidence type="ECO:0000313" key="2">
    <source>
        <dbReference type="EMBL" id="GIM73617.1"/>
    </source>
</evidence>
<feature type="transmembrane region" description="Helical" evidence="1">
    <location>
        <begin position="94"/>
        <end position="111"/>
    </location>
</feature>
<keyword evidence="1" id="KW-0472">Membrane</keyword>
<accession>A0A919VRX6</accession>
<keyword evidence="1" id="KW-0812">Transmembrane</keyword>
<gene>
    <name evidence="2" type="ORF">Aau02nite_56860</name>
</gene>
<comment type="caution">
    <text evidence="2">The sequence shown here is derived from an EMBL/GenBank/DDBJ whole genome shotgun (WGS) entry which is preliminary data.</text>
</comment>
<feature type="transmembrane region" description="Helical" evidence="1">
    <location>
        <begin position="132"/>
        <end position="155"/>
    </location>
</feature>
<dbReference type="EMBL" id="BOQL01000045">
    <property type="protein sequence ID" value="GIM73617.1"/>
    <property type="molecule type" value="Genomic_DNA"/>
</dbReference>
<protein>
    <submittedName>
        <fullName evidence="2">Uncharacterized protein</fullName>
    </submittedName>
</protein>
<feature type="transmembrane region" description="Helical" evidence="1">
    <location>
        <begin position="73"/>
        <end position="88"/>
    </location>
</feature>
<dbReference type="Proteomes" id="UP000681340">
    <property type="component" value="Unassembled WGS sequence"/>
</dbReference>
<name>A0A919VRX6_9ACTN</name>
<organism evidence="2 3">
    <name type="scientific">Actinoplanes auranticolor</name>
    <dbReference type="NCBI Taxonomy" id="47988"/>
    <lineage>
        <taxon>Bacteria</taxon>
        <taxon>Bacillati</taxon>
        <taxon>Actinomycetota</taxon>
        <taxon>Actinomycetes</taxon>
        <taxon>Micromonosporales</taxon>
        <taxon>Micromonosporaceae</taxon>
        <taxon>Actinoplanes</taxon>
    </lineage>
</organism>
<feature type="transmembrane region" description="Helical" evidence="1">
    <location>
        <begin position="46"/>
        <end position="66"/>
    </location>
</feature>
<keyword evidence="1" id="KW-1133">Transmembrane helix</keyword>
<evidence type="ECO:0000313" key="3">
    <source>
        <dbReference type="Proteomes" id="UP000681340"/>
    </source>
</evidence>
<sequence>MVAVGSALLLLLFIIKSYGVARYSLTTTTALLVATPSQVALGTVTIYAYYVLPAVALGTAWFAVMFRDRIRPALWPLIVIVATLTALASPLTYLVRGFALLMVAIWVEMVIRRYRRVWADLAGEVGRRRRRILSGLQGLSIVYLGAGAMAGLFLFSLDVPWVSAQAFQVSDPVVVSTQNKQLRDNELTIDTAHRFVGYPIDENEEWVTVLHADTRYIMRIPQSKVEFRLTCHNEADQLHGDRPLFEALQGNPYNSHNIDCRKVVNDLEKRPLGRPFPVQ</sequence>
<dbReference type="AlphaFoldDB" id="A0A919VRX6"/>
<evidence type="ECO:0000256" key="1">
    <source>
        <dbReference type="SAM" id="Phobius"/>
    </source>
</evidence>
<proteinExistence type="predicted"/>
<keyword evidence="3" id="KW-1185">Reference proteome</keyword>
<reference evidence="2" key="1">
    <citation type="submission" date="2021-03" db="EMBL/GenBank/DDBJ databases">
        <title>Whole genome shotgun sequence of Actinoplanes auranticolor NBRC 12245.</title>
        <authorList>
            <person name="Komaki H."/>
            <person name="Tamura T."/>
        </authorList>
    </citation>
    <scope>NUCLEOTIDE SEQUENCE</scope>
    <source>
        <strain evidence="2">NBRC 12245</strain>
    </source>
</reference>